<reference evidence="1 2" key="1">
    <citation type="journal article" date="2014" name="Am. J. Bot.">
        <title>Genome assembly and annotation for red clover (Trifolium pratense; Fabaceae).</title>
        <authorList>
            <person name="Istvanek J."/>
            <person name="Jaros M."/>
            <person name="Krenek A."/>
            <person name="Repkova J."/>
        </authorList>
    </citation>
    <scope>NUCLEOTIDE SEQUENCE [LARGE SCALE GENOMIC DNA]</scope>
    <source>
        <strain evidence="2">cv. Tatra</strain>
        <tissue evidence="1">Young leaves</tissue>
    </source>
</reference>
<dbReference type="EMBL" id="ASHM01054229">
    <property type="protein sequence ID" value="PNX87577.1"/>
    <property type="molecule type" value="Genomic_DNA"/>
</dbReference>
<evidence type="ECO:0000313" key="1">
    <source>
        <dbReference type="EMBL" id="PNX87577.1"/>
    </source>
</evidence>
<feature type="non-terminal residue" evidence="1">
    <location>
        <position position="1"/>
    </location>
</feature>
<proteinExistence type="predicted"/>
<gene>
    <name evidence="1" type="ORF">L195_g043669</name>
</gene>
<dbReference type="Proteomes" id="UP000236291">
    <property type="component" value="Unassembled WGS sequence"/>
</dbReference>
<protein>
    <submittedName>
        <fullName evidence="1">Uncharacterized protein</fullName>
    </submittedName>
</protein>
<evidence type="ECO:0000313" key="2">
    <source>
        <dbReference type="Proteomes" id="UP000236291"/>
    </source>
</evidence>
<accession>A0A2K3M9W7</accession>
<name>A0A2K3M9W7_TRIPR</name>
<sequence length="56" mass="5895">VLIVASAFNALSGAISTPIYGSEVCLYSPPFTLPPNFAFSPRYSSFTSLVHSGSQP</sequence>
<organism evidence="1 2">
    <name type="scientific">Trifolium pratense</name>
    <name type="common">Red clover</name>
    <dbReference type="NCBI Taxonomy" id="57577"/>
    <lineage>
        <taxon>Eukaryota</taxon>
        <taxon>Viridiplantae</taxon>
        <taxon>Streptophyta</taxon>
        <taxon>Embryophyta</taxon>
        <taxon>Tracheophyta</taxon>
        <taxon>Spermatophyta</taxon>
        <taxon>Magnoliopsida</taxon>
        <taxon>eudicotyledons</taxon>
        <taxon>Gunneridae</taxon>
        <taxon>Pentapetalae</taxon>
        <taxon>rosids</taxon>
        <taxon>fabids</taxon>
        <taxon>Fabales</taxon>
        <taxon>Fabaceae</taxon>
        <taxon>Papilionoideae</taxon>
        <taxon>50 kb inversion clade</taxon>
        <taxon>NPAAA clade</taxon>
        <taxon>Hologalegina</taxon>
        <taxon>IRL clade</taxon>
        <taxon>Trifolieae</taxon>
        <taxon>Trifolium</taxon>
    </lineage>
</organism>
<comment type="caution">
    <text evidence="1">The sequence shown here is derived from an EMBL/GenBank/DDBJ whole genome shotgun (WGS) entry which is preliminary data.</text>
</comment>
<dbReference type="AlphaFoldDB" id="A0A2K3M9W7"/>
<reference evidence="1 2" key="2">
    <citation type="journal article" date="2017" name="Front. Plant Sci.">
        <title>Gene Classification and Mining of Molecular Markers Useful in Red Clover (Trifolium pratense) Breeding.</title>
        <authorList>
            <person name="Istvanek J."/>
            <person name="Dluhosova J."/>
            <person name="Dluhos P."/>
            <person name="Patkova L."/>
            <person name="Nedelnik J."/>
            <person name="Repkova J."/>
        </authorList>
    </citation>
    <scope>NUCLEOTIDE SEQUENCE [LARGE SCALE GENOMIC DNA]</scope>
    <source>
        <strain evidence="2">cv. Tatra</strain>
        <tissue evidence="1">Young leaves</tissue>
    </source>
</reference>